<gene>
    <name evidence="3" type="ORF">BWD09_06400</name>
</gene>
<evidence type="ECO:0000313" key="3">
    <source>
        <dbReference type="EMBL" id="OSI16855.1"/>
    </source>
</evidence>
<evidence type="ECO:0000313" key="4">
    <source>
        <dbReference type="Proteomes" id="UP000193118"/>
    </source>
</evidence>
<feature type="domain" description="Glycosyl transferase family 1" evidence="1">
    <location>
        <begin position="182"/>
        <end position="350"/>
    </location>
</feature>
<sequence>MKIAMLSRVVFLGGVTNYLIDLTEELIKEGHDVYLLSYGARYKESKENMGQFNRLLDTGIKFIEIDFPINKTSKAVYVLNLIRSILACRKALKKHQFDIIHIHTPILSLVPKFLGLKFVRTRHGMDNKYPILDYRASKEIAISSEIYDMLKNRYQYGDKDLYLIHNGVSKEKYYKNLSDGEKETLKRKHGISTGKVVIGLVASFEYNKGHDILLDAVDGLPPEIKEKIEIVFVGSSAESQINSVQQKIRDMGLTEMVKILPFQPLTEIYPMIDIMVLPSRVEGFGLVVVEAMLMGCCVVRSNTGGAYDQIEHGKTGYIFENGNIEQFRQYLHELVSDPEKRAAFAAAGQQKALASFTGEVMAKKTLDVYNDLLGGN</sequence>
<dbReference type="PANTHER" id="PTHR45947:SF3">
    <property type="entry name" value="SULFOQUINOVOSYL TRANSFERASE SQD2"/>
    <property type="match status" value="1"/>
</dbReference>
<evidence type="ECO:0008006" key="5">
    <source>
        <dbReference type="Google" id="ProtNLM"/>
    </source>
</evidence>
<keyword evidence="4" id="KW-1185">Reference proteome</keyword>
<dbReference type="CDD" id="cd03801">
    <property type="entry name" value="GT4_PimA-like"/>
    <property type="match status" value="1"/>
</dbReference>
<dbReference type="GeneID" id="94580862"/>
<proteinExistence type="predicted"/>
<dbReference type="Pfam" id="PF13439">
    <property type="entry name" value="Glyco_transf_4"/>
    <property type="match status" value="1"/>
</dbReference>
<reference evidence="4" key="1">
    <citation type="submission" date="2017-01" db="EMBL/GenBank/DDBJ databases">
        <authorList>
            <person name="Wolfgang W.J."/>
            <person name="Cole J."/>
            <person name="Wroblewski D."/>
            <person name="Mcginnis J."/>
            <person name="Musser K.A."/>
        </authorList>
    </citation>
    <scope>NUCLEOTIDE SEQUENCE [LARGE SCALE GENOMIC DNA]</scope>
    <source>
        <strain evidence="4">DSM 19151</strain>
    </source>
</reference>
<dbReference type="Proteomes" id="UP000193118">
    <property type="component" value="Unassembled WGS sequence"/>
</dbReference>
<comment type="caution">
    <text evidence="3">The sequence shown here is derived from an EMBL/GenBank/DDBJ whole genome shotgun (WGS) entry which is preliminary data.</text>
</comment>
<dbReference type="STRING" id="194197.BWD09_06400"/>
<dbReference type="Gene3D" id="3.40.50.2000">
    <property type="entry name" value="Glycogen Phosphorylase B"/>
    <property type="match status" value="2"/>
</dbReference>
<organism evidence="3 4">
    <name type="scientific">Neisseria dentiae</name>
    <dbReference type="NCBI Taxonomy" id="194197"/>
    <lineage>
        <taxon>Bacteria</taxon>
        <taxon>Pseudomonadati</taxon>
        <taxon>Pseudomonadota</taxon>
        <taxon>Betaproteobacteria</taxon>
        <taxon>Neisseriales</taxon>
        <taxon>Neisseriaceae</taxon>
        <taxon>Neisseria</taxon>
    </lineage>
</organism>
<dbReference type="InterPro" id="IPR050194">
    <property type="entry name" value="Glycosyltransferase_grp1"/>
</dbReference>
<dbReference type="PANTHER" id="PTHR45947">
    <property type="entry name" value="SULFOQUINOVOSYL TRANSFERASE SQD2"/>
    <property type="match status" value="1"/>
</dbReference>
<dbReference type="OrthoDB" id="7560678at2"/>
<dbReference type="Pfam" id="PF00534">
    <property type="entry name" value="Glycos_transf_1"/>
    <property type="match status" value="1"/>
</dbReference>
<name>A0A1X3DAR1_9NEIS</name>
<dbReference type="InterPro" id="IPR001296">
    <property type="entry name" value="Glyco_trans_1"/>
</dbReference>
<dbReference type="AlphaFoldDB" id="A0A1X3DAR1"/>
<dbReference type="RefSeq" id="WP_085365880.1">
    <property type="nucleotide sequence ID" value="NZ_CAUJPZ010000029.1"/>
</dbReference>
<dbReference type="GO" id="GO:0016758">
    <property type="term" value="F:hexosyltransferase activity"/>
    <property type="evidence" value="ECO:0007669"/>
    <property type="project" value="TreeGrafter"/>
</dbReference>
<dbReference type="SUPFAM" id="SSF53756">
    <property type="entry name" value="UDP-Glycosyltransferase/glycogen phosphorylase"/>
    <property type="match status" value="1"/>
</dbReference>
<dbReference type="PROSITE" id="PS50007">
    <property type="entry name" value="PIPLC_X_DOMAIN"/>
    <property type="match status" value="1"/>
</dbReference>
<dbReference type="InterPro" id="IPR028098">
    <property type="entry name" value="Glyco_trans_4-like_N"/>
</dbReference>
<evidence type="ECO:0000259" key="2">
    <source>
        <dbReference type="Pfam" id="PF13439"/>
    </source>
</evidence>
<evidence type="ECO:0000259" key="1">
    <source>
        <dbReference type="Pfam" id="PF00534"/>
    </source>
</evidence>
<feature type="domain" description="Glycosyltransferase subfamily 4-like N-terminal" evidence="2">
    <location>
        <begin position="13"/>
        <end position="171"/>
    </location>
</feature>
<dbReference type="EMBL" id="MTBO01000013">
    <property type="protein sequence ID" value="OSI16855.1"/>
    <property type="molecule type" value="Genomic_DNA"/>
</dbReference>
<accession>A0A1X3DAR1</accession>
<protein>
    <recommendedName>
        <fullName evidence="5">Glycosyl transferase family 1</fullName>
    </recommendedName>
</protein>